<dbReference type="SUPFAM" id="SSF52540">
    <property type="entry name" value="P-loop containing nucleoside triphosphate hydrolases"/>
    <property type="match status" value="1"/>
</dbReference>
<dbReference type="PROSITE" id="PS00662">
    <property type="entry name" value="T2SP_E"/>
    <property type="match status" value="1"/>
</dbReference>
<feature type="coiled-coil region" evidence="4">
    <location>
        <begin position="149"/>
        <end position="176"/>
    </location>
</feature>
<dbReference type="PANTHER" id="PTHR30258">
    <property type="entry name" value="TYPE II SECRETION SYSTEM PROTEIN GSPE-RELATED"/>
    <property type="match status" value="1"/>
</dbReference>
<dbReference type="RefSeq" id="WP_200674971.1">
    <property type="nucleotide sequence ID" value="NZ_JAACYA010000002.1"/>
</dbReference>
<evidence type="ECO:0000256" key="2">
    <source>
        <dbReference type="ARBA" id="ARBA00022741"/>
    </source>
</evidence>
<reference evidence="6 7" key="1">
    <citation type="journal article" date="2021" name="Syst. Appl. Microbiol.">
        <title>Persephonella atlantica sp. nov.: How to adapt to physico-chemical gradients in high temperature hydrothermal habitats.</title>
        <authorList>
            <person name="Francois D.X."/>
            <person name="Godfroy A."/>
            <person name="Mathien C."/>
            <person name="Aube J."/>
            <person name="Cathalot C."/>
            <person name="Lesongeur F."/>
            <person name="L'Haridon S."/>
            <person name="Philippon X."/>
            <person name="Roussel E.G."/>
        </authorList>
    </citation>
    <scope>NUCLEOTIDE SEQUENCE [LARGE SCALE GENOMIC DNA]</scope>
    <source>
        <strain evidence="6 7">MO1340</strain>
    </source>
</reference>
<dbReference type="SUPFAM" id="SSF160246">
    <property type="entry name" value="EspE N-terminal domain-like"/>
    <property type="match status" value="1"/>
</dbReference>
<keyword evidence="2" id="KW-0547">Nucleotide-binding</keyword>
<accession>A0ABS1GKB7</accession>
<dbReference type="InterPro" id="IPR027417">
    <property type="entry name" value="P-loop_NTPase"/>
</dbReference>
<feature type="domain" description="Bacterial type II secretion system protein E" evidence="5">
    <location>
        <begin position="393"/>
        <end position="407"/>
    </location>
</feature>
<evidence type="ECO:0000313" key="7">
    <source>
        <dbReference type="Proteomes" id="UP000772812"/>
    </source>
</evidence>
<comment type="caution">
    <text evidence="6">The sequence shown here is derived from an EMBL/GenBank/DDBJ whole genome shotgun (WGS) entry which is preliminary data.</text>
</comment>
<evidence type="ECO:0000256" key="4">
    <source>
        <dbReference type="SAM" id="Coils"/>
    </source>
</evidence>
<dbReference type="Gene3D" id="3.40.50.300">
    <property type="entry name" value="P-loop containing nucleotide triphosphate hydrolases"/>
    <property type="match status" value="1"/>
</dbReference>
<proteinExistence type="inferred from homology"/>
<dbReference type="PANTHER" id="PTHR30258:SF1">
    <property type="entry name" value="PROTEIN TRANSPORT PROTEIN HOFB HOMOLOG"/>
    <property type="match status" value="1"/>
</dbReference>
<dbReference type="InterPro" id="IPR037257">
    <property type="entry name" value="T2SS_E_N_sf"/>
</dbReference>
<dbReference type="InterPro" id="IPR007831">
    <property type="entry name" value="T2SS_GspE_N"/>
</dbReference>
<dbReference type="Gene3D" id="3.30.300.160">
    <property type="entry name" value="Type II secretion system, protein E, N-terminal domain"/>
    <property type="match status" value="1"/>
</dbReference>
<evidence type="ECO:0000256" key="3">
    <source>
        <dbReference type="ARBA" id="ARBA00022840"/>
    </source>
</evidence>
<sequence>MRAKIRRASPEVSFIDLIIERLGLSTEEIQKFQQKAKEQKKSLLQILIEQGYSEEEIAKIKADYFGYKFEKLTNYVPPEDIVNIFSKDFLKERLILPLSYGGGILRIAMVEPTDIVSINEVIERLKSHGIEITEVDIVVTTKKQILEKIELIFEEKKKIEELLNILESEKEIQLEDIETEEKITEKSSPIIALANKIIEDAYRKGASDIHIQPTENSSVIRMRIDGDLTEYLVLPKYAHEPLITRYKIMSNMKIDEKRVPQDARINFERYNPSIKVDLRVSTVPSIYGEDLVMRLLLKSGAILDLEKLGFSEEHLKLYRETIRKPYGIILHVGPTGSGKTTTLYSALKEIDTPEKKIITVEDPVEYTLGGSIVQTSINPLAGYTFAKAIKSFLRHDPDVMLVGEIRDLETARIAVEASLTGHLVFSTLHTNDAVSTITRLEEMGIESYLLADSLLLICAQRLVKKVCTNCKTEYKPSKKEEIVIKNAGFEIDENTRLYKGLGCKMCNFTGYRGRTGIHELLKVDDEIKSMLIERKGTDEIKDVALKKGMKTLRQDAVLKALSGITTIDEVIRVTIE</sequence>
<dbReference type="Pfam" id="PF00437">
    <property type="entry name" value="T2SSE"/>
    <property type="match status" value="1"/>
</dbReference>
<dbReference type="Proteomes" id="UP000772812">
    <property type="component" value="Unassembled WGS sequence"/>
</dbReference>
<organism evidence="6 7">
    <name type="scientific">Persephonella atlantica</name>
    <dbReference type="NCBI Taxonomy" id="2699429"/>
    <lineage>
        <taxon>Bacteria</taxon>
        <taxon>Pseudomonadati</taxon>
        <taxon>Aquificota</taxon>
        <taxon>Aquificia</taxon>
        <taxon>Aquificales</taxon>
        <taxon>Hydrogenothermaceae</taxon>
        <taxon>Persephonella</taxon>
    </lineage>
</organism>
<protein>
    <submittedName>
        <fullName evidence="6">Type II/IV secretion system protein</fullName>
    </submittedName>
</protein>
<evidence type="ECO:0000313" key="6">
    <source>
        <dbReference type="EMBL" id="MBK3333362.1"/>
    </source>
</evidence>
<dbReference type="CDD" id="cd01129">
    <property type="entry name" value="PulE-GspE-like"/>
    <property type="match status" value="1"/>
</dbReference>
<dbReference type="EMBL" id="JAACYA010000002">
    <property type="protein sequence ID" value="MBK3333362.1"/>
    <property type="molecule type" value="Genomic_DNA"/>
</dbReference>
<dbReference type="Pfam" id="PF05157">
    <property type="entry name" value="MshEN"/>
    <property type="match status" value="1"/>
</dbReference>
<keyword evidence="3" id="KW-0067">ATP-binding</keyword>
<dbReference type="InterPro" id="IPR001482">
    <property type="entry name" value="T2SS/T4SS_dom"/>
</dbReference>
<keyword evidence="7" id="KW-1185">Reference proteome</keyword>
<name>A0ABS1GKB7_9AQUI</name>
<comment type="similarity">
    <text evidence="1">Belongs to the GSP E family.</text>
</comment>
<evidence type="ECO:0000259" key="5">
    <source>
        <dbReference type="PROSITE" id="PS00662"/>
    </source>
</evidence>
<keyword evidence="4" id="KW-0175">Coiled coil</keyword>
<gene>
    <name evidence="6" type="ORF">GWK41_09805</name>
</gene>
<evidence type="ECO:0000256" key="1">
    <source>
        <dbReference type="ARBA" id="ARBA00006611"/>
    </source>
</evidence>
<dbReference type="Gene3D" id="3.30.450.90">
    <property type="match status" value="1"/>
</dbReference>